<gene>
    <name evidence="1" type="ORF">DWX97_11380</name>
</gene>
<dbReference type="Proteomes" id="UP000283341">
    <property type="component" value="Unassembled WGS sequence"/>
</dbReference>
<accession>A0A412IHR7</accession>
<dbReference type="EMBL" id="QRVJ01000008">
    <property type="protein sequence ID" value="RGS36752.1"/>
    <property type="molecule type" value="Genomic_DNA"/>
</dbReference>
<evidence type="ECO:0000313" key="1">
    <source>
        <dbReference type="EMBL" id="RGS36752.1"/>
    </source>
</evidence>
<protein>
    <submittedName>
        <fullName evidence="1">Fructose-bisphosphate aldolase</fullName>
    </submittedName>
</protein>
<comment type="caution">
    <text evidence="1">The sequence shown here is derived from an EMBL/GenBank/DDBJ whole genome shotgun (WGS) entry which is preliminary data.</text>
</comment>
<reference evidence="1 2" key="1">
    <citation type="submission" date="2018-08" db="EMBL/GenBank/DDBJ databases">
        <title>A genome reference for cultivated species of the human gut microbiota.</title>
        <authorList>
            <person name="Zou Y."/>
            <person name="Xue W."/>
            <person name="Luo G."/>
        </authorList>
    </citation>
    <scope>NUCLEOTIDE SEQUENCE [LARGE SCALE GENOMIC DNA]</scope>
    <source>
        <strain evidence="1 2">AF22-3AC</strain>
    </source>
</reference>
<organism evidence="1 2">
    <name type="scientific">Bacteroides cellulosilyticus</name>
    <dbReference type="NCBI Taxonomy" id="246787"/>
    <lineage>
        <taxon>Bacteria</taxon>
        <taxon>Pseudomonadati</taxon>
        <taxon>Bacteroidota</taxon>
        <taxon>Bacteroidia</taxon>
        <taxon>Bacteroidales</taxon>
        <taxon>Bacteroidaceae</taxon>
        <taxon>Bacteroides</taxon>
    </lineage>
</organism>
<dbReference type="AlphaFoldDB" id="A0A412IHR7"/>
<sequence length="67" mass="7856">MRNVSIHYEISEDLMKPHKVENMVLNDDKLKLPLETLKKDNAHNAMYSIPIFNFNNMEQLQAIVKAE</sequence>
<name>A0A412IHR7_9BACE</name>
<dbReference type="RefSeq" id="WP_118402529.1">
    <property type="nucleotide sequence ID" value="NZ_JADNFX010000015.1"/>
</dbReference>
<proteinExistence type="predicted"/>
<evidence type="ECO:0000313" key="2">
    <source>
        <dbReference type="Proteomes" id="UP000283341"/>
    </source>
</evidence>